<feature type="compositionally biased region" description="Basic and acidic residues" evidence="3">
    <location>
        <begin position="246"/>
        <end position="263"/>
    </location>
</feature>
<comment type="similarity">
    <text evidence="1">Belongs to the aldo/keto reductase family.</text>
</comment>
<protein>
    <recommendedName>
        <fullName evidence="4">NADP-dependent oxidoreductase domain-containing protein</fullName>
    </recommendedName>
</protein>
<dbReference type="InterPro" id="IPR036812">
    <property type="entry name" value="NAD(P)_OxRdtase_dom_sf"/>
</dbReference>
<dbReference type="PROSITE" id="PS00798">
    <property type="entry name" value="ALDOKETO_REDUCTASE_1"/>
    <property type="match status" value="2"/>
</dbReference>
<evidence type="ECO:0000313" key="6">
    <source>
        <dbReference type="Proteomes" id="UP001642260"/>
    </source>
</evidence>
<dbReference type="PRINTS" id="PR00069">
    <property type="entry name" value="ALDKETRDTASE"/>
</dbReference>
<accession>A0ABC8M7K9</accession>
<dbReference type="EMBL" id="CAKOAT010959598">
    <property type="protein sequence ID" value="CAH8391709.1"/>
    <property type="molecule type" value="Genomic_DNA"/>
</dbReference>
<dbReference type="Proteomes" id="UP001642260">
    <property type="component" value="Unassembled WGS sequence"/>
</dbReference>
<name>A0ABC8M7K9_ERUVS</name>
<sequence length="577" mass="65074">MRTDVARLRCGKTIPLLGMGTYCPQKDRESTISAVHQAIKIGYRHFDTAKIYGSEEALGTALGQAISYGTVQREDIFVTSKLWSSDHHDPISALTQTLKTMGLEYLDNYLVHWPIKLKPGVSDPIPKEEEFEKDVGIEETWQGMERCLEMGLCRSIGVSNFSSKKIYDLLDFASVYPSVNQVEMHPLWRQSKLRKVCEENKIHVSGYSPLGGPGNCWGSTAVIEHPVIKSIALKHNATPAQTQHSNTEKQIEPDEKKKKREMRTDVARLRCGKTIPLLGMGTYCPQKDRESTISAVHQAIKIGYRHFDTAKIYGSEEALGTALGQAISYGTVQREDIFVTSKLWSSDHHDPISALTQTLKTMGLEYLDNYLVHWPIKLKPGVSDPIPKEEEFEKDVGIEETWQGMERCLEMGLCRSIGVSNFSSKKIYDLLDFASVYPSVNQVEMHPLWRQSKLRKVCEENKIHVSGYSPLGGPGNCWGSTAVIEHPVIKSIALKHNATPAQVALRWGMSKGASVIVKSFNGERMRENKRALDIKLDDQDLSFIDQLEEWKIMRGDFLVNQTTSPYKSIQQLWDDEI</sequence>
<proteinExistence type="inferred from homology"/>
<dbReference type="SUPFAM" id="SSF51430">
    <property type="entry name" value="NAD(P)-linked oxidoreductase"/>
    <property type="match status" value="2"/>
</dbReference>
<keyword evidence="2" id="KW-0521">NADP</keyword>
<evidence type="ECO:0000256" key="2">
    <source>
        <dbReference type="ARBA" id="ARBA00022857"/>
    </source>
</evidence>
<dbReference type="AlphaFoldDB" id="A0ABC8M7K9"/>
<dbReference type="Gene3D" id="3.20.20.100">
    <property type="entry name" value="NADP-dependent oxidoreductase domain"/>
    <property type="match status" value="2"/>
</dbReference>
<dbReference type="InterPro" id="IPR023210">
    <property type="entry name" value="NADP_OxRdtase_dom"/>
</dbReference>
<evidence type="ECO:0000313" key="5">
    <source>
        <dbReference type="EMBL" id="CAH8391709.1"/>
    </source>
</evidence>
<dbReference type="GO" id="GO:0009821">
    <property type="term" value="P:alkaloid biosynthetic process"/>
    <property type="evidence" value="ECO:0007669"/>
    <property type="project" value="UniProtKB-ARBA"/>
</dbReference>
<organism evidence="5 6">
    <name type="scientific">Eruca vesicaria subsp. sativa</name>
    <name type="common">Garden rocket</name>
    <name type="synonym">Eruca sativa</name>
    <dbReference type="NCBI Taxonomy" id="29727"/>
    <lineage>
        <taxon>Eukaryota</taxon>
        <taxon>Viridiplantae</taxon>
        <taxon>Streptophyta</taxon>
        <taxon>Embryophyta</taxon>
        <taxon>Tracheophyta</taxon>
        <taxon>Spermatophyta</taxon>
        <taxon>Magnoliopsida</taxon>
        <taxon>eudicotyledons</taxon>
        <taxon>Gunneridae</taxon>
        <taxon>Pentapetalae</taxon>
        <taxon>rosids</taxon>
        <taxon>malvids</taxon>
        <taxon>Brassicales</taxon>
        <taxon>Brassicaceae</taxon>
        <taxon>Brassiceae</taxon>
        <taxon>Eruca</taxon>
    </lineage>
</organism>
<dbReference type="PROSITE" id="PS00062">
    <property type="entry name" value="ALDOKETO_REDUCTASE_2"/>
    <property type="match status" value="2"/>
</dbReference>
<feature type="region of interest" description="Disordered" evidence="3">
    <location>
        <begin position="237"/>
        <end position="263"/>
    </location>
</feature>
<dbReference type="PANTHER" id="PTHR11732">
    <property type="entry name" value="ALDO/KETO REDUCTASE"/>
    <property type="match status" value="1"/>
</dbReference>
<dbReference type="InterPro" id="IPR020471">
    <property type="entry name" value="AKR"/>
</dbReference>
<reference evidence="5 6" key="1">
    <citation type="submission" date="2022-03" db="EMBL/GenBank/DDBJ databases">
        <authorList>
            <person name="Macdonald S."/>
            <person name="Ahmed S."/>
            <person name="Newling K."/>
        </authorList>
    </citation>
    <scope>NUCLEOTIDE SEQUENCE [LARGE SCALE GENOMIC DNA]</scope>
</reference>
<evidence type="ECO:0000259" key="4">
    <source>
        <dbReference type="Pfam" id="PF00248"/>
    </source>
</evidence>
<dbReference type="Pfam" id="PF00248">
    <property type="entry name" value="Aldo_ket_red"/>
    <property type="match status" value="2"/>
</dbReference>
<comment type="caution">
    <text evidence="5">The sequence shown here is derived from an EMBL/GenBank/DDBJ whole genome shotgun (WGS) entry which is preliminary data.</text>
</comment>
<feature type="domain" description="NADP-dependent oxidoreductase" evidence="4">
    <location>
        <begin position="18"/>
        <end position="212"/>
    </location>
</feature>
<evidence type="ECO:0000256" key="1">
    <source>
        <dbReference type="ARBA" id="ARBA00007905"/>
    </source>
</evidence>
<feature type="domain" description="NADP-dependent oxidoreductase" evidence="4">
    <location>
        <begin position="279"/>
        <end position="548"/>
    </location>
</feature>
<dbReference type="FunFam" id="3.20.20.100:FF:000013">
    <property type="entry name" value="NADPH-dependent codeinone reductase 1-1"/>
    <property type="match status" value="2"/>
</dbReference>
<evidence type="ECO:0000256" key="3">
    <source>
        <dbReference type="SAM" id="MobiDB-lite"/>
    </source>
</evidence>
<dbReference type="InterPro" id="IPR018170">
    <property type="entry name" value="Aldo/ket_reductase_CS"/>
</dbReference>
<keyword evidence="6" id="KW-1185">Reference proteome</keyword>
<gene>
    <name evidence="5" type="ORF">ERUC_LOCUS44192</name>
</gene>